<reference evidence="6" key="1">
    <citation type="journal article" date="2019" name="Int. J. Syst. Evol. Microbiol.">
        <title>The Global Catalogue of Microorganisms (GCM) 10K type strain sequencing project: providing services to taxonomists for standard genome sequencing and annotation.</title>
        <authorList>
            <consortium name="The Broad Institute Genomics Platform"/>
            <consortium name="The Broad Institute Genome Sequencing Center for Infectious Disease"/>
            <person name="Wu L."/>
            <person name="Ma J."/>
        </authorList>
    </citation>
    <scope>NUCLEOTIDE SEQUENCE [LARGE SCALE GENOMIC DNA]</scope>
    <source>
        <strain evidence="6">KCTC 22814</strain>
    </source>
</reference>
<dbReference type="InterPro" id="IPR000055">
    <property type="entry name" value="Restrct_endonuc_typeI_TRD"/>
</dbReference>
<accession>A0ABW6BKT4</accession>
<dbReference type="Gene3D" id="3.90.220.20">
    <property type="entry name" value="DNA methylase specificity domains"/>
    <property type="match status" value="2"/>
</dbReference>
<evidence type="ECO:0000256" key="2">
    <source>
        <dbReference type="ARBA" id="ARBA00022747"/>
    </source>
</evidence>
<sequence>MSYKRLGDMVKFISNKNTDGNATVLFGINIDKFFMPSVANIIGVDLKKYKVVKKYQFACNRMHVGRDKRLPISMSTFGYDFIVSPAYDVFEVTSSDVLPEYLMLWFRRKEFDRQCWFYTDADVRGGLHLDALKSIEVKIPSIEEQRQIVAQYETIANKIKVNEQICEKLEATAQAIYKHWFVDFEFSNEAGKLYKSSGGKMVWNDELGKEIPEGWGIVKLQHLIDNDYIFKNQDGNHGEIHPKSSDFVHKGVPFVMVNNVKKYCADLTNCNFISNDQARKLRIGFAKDNDVLITHKATIGKTVMLFTNHEKVVLTPQITYYRIKDKHKMRSSFLYSVFKSQEFQNQFAAFSEQSTRSYLSILNQRFLEILLPTSNVIINYDKQTAVLLKQIYNYTQINQKLKQLQSLLLSRLATLEK</sequence>
<keyword evidence="5" id="KW-0378">Hydrolase</keyword>
<evidence type="ECO:0000313" key="5">
    <source>
        <dbReference type="EMBL" id="MFD2969318.1"/>
    </source>
</evidence>
<protein>
    <submittedName>
        <fullName evidence="5">Restriction endonuclease subunit S</fullName>
        <ecNumber evidence="5">3.1.21.-</ecNumber>
    </submittedName>
</protein>
<evidence type="ECO:0000259" key="4">
    <source>
        <dbReference type="Pfam" id="PF01420"/>
    </source>
</evidence>
<comment type="caution">
    <text evidence="5">The sequence shown here is derived from an EMBL/GenBank/DDBJ whole genome shotgun (WGS) entry which is preliminary data.</text>
</comment>
<dbReference type="RefSeq" id="WP_320186530.1">
    <property type="nucleotide sequence ID" value="NZ_CP138332.1"/>
</dbReference>
<evidence type="ECO:0000313" key="6">
    <source>
        <dbReference type="Proteomes" id="UP001597525"/>
    </source>
</evidence>
<dbReference type="GO" id="GO:0016787">
    <property type="term" value="F:hydrolase activity"/>
    <property type="evidence" value="ECO:0007669"/>
    <property type="project" value="UniProtKB-KW"/>
</dbReference>
<organism evidence="5 6">
    <name type="scientific">Sphingobacterium bambusae</name>
    <dbReference type="NCBI Taxonomy" id="662858"/>
    <lineage>
        <taxon>Bacteria</taxon>
        <taxon>Pseudomonadati</taxon>
        <taxon>Bacteroidota</taxon>
        <taxon>Sphingobacteriia</taxon>
        <taxon>Sphingobacteriales</taxon>
        <taxon>Sphingobacteriaceae</taxon>
        <taxon>Sphingobacterium</taxon>
    </lineage>
</organism>
<gene>
    <name evidence="5" type="ORF">ACFS7Y_18125</name>
</gene>
<dbReference type="GO" id="GO:0004519">
    <property type="term" value="F:endonuclease activity"/>
    <property type="evidence" value="ECO:0007669"/>
    <property type="project" value="UniProtKB-KW"/>
</dbReference>
<keyword evidence="2" id="KW-0680">Restriction system</keyword>
<dbReference type="EMBL" id="JBHUPB010000012">
    <property type="protein sequence ID" value="MFD2969318.1"/>
    <property type="molecule type" value="Genomic_DNA"/>
</dbReference>
<dbReference type="Pfam" id="PF01420">
    <property type="entry name" value="Methylase_S"/>
    <property type="match status" value="1"/>
</dbReference>
<dbReference type="PANTHER" id="PTHR30408">
    <property type="entry name" value="TYPE-1 RESTRICTION ENZYME ECOKI SPECIFICITY PROTEIN"/>
    <property type="match status" value="1"/>
</dbReference>
<evidence type="ECO:0000256" key="3">
    <source>
        <dbReference type="ARBA" id="ARBA00023125"/>
    </source>
</evidence>
<dbReference type="EC" id="3.1.21.-" evidence="5"/>
<keyword evidence="3" id="KW-0238">DNA-binding</keyword>
<dbReference type="InterPro" id="IPR044946">
    <property type="entry name" value="Restrct_endonuc_typeI_TRD_sf"/>
</dbReference>
<dbReference type="InterPro" id="IPR052021">
    <property type="entry name" value="Type-I_RS_S_subunit"/>
</dbReference>
<comment type="similarity">
    <text evidence="1">Belongs to the type-I restriction system S methylase family.</text>
</comment>
<keyword evidence="5" id="KW-0255">Endonuclease</keyword>
<evidence type="ECO:0000256" key="1">
    <source>
        <dbReference type="ARBA" id="ARBA00010923"/>
    </source>
</evidence>
<proteinExistence type="inferred from homology"/>
<dbReference type="SUPFAM" id="SSF116734">
    <property type="entry name" value="DNA methylase specificity domain"/>
    <property type="match status" value="2"/>
</dbReference>
<keyword evidence="6" id="KW-1185">Reference proteome</keyword>
<feature type="domain" description="Type I restriction modification DNA specificity" evidence="4">
    <location>
        <begin position="4"/>
        <end position="170"/>
    </location>
</feature>
<dbReference type="Proteomes" id="UP001597525">
    <property type="component" value="Unassembled WGS sequence"/>
</dbReference>
<dbReference type="PANTHER" id="PTHR30408:SF12">
    <property type="entry name" value="TYPE I RESTRICTION ENZYME MJAVIII SPECIFICITY SUBUNIT"/>
    <property type="match status" value="1"/>
</dbReference>
<name>A0ABW6BKT4_9SPHI</name>
<keyword evidence="5" id="KW-0540">Nuclease</keyword>